<dbReference type="RefSeq" id="WP_243753738.1">
    <property type="nucleotide sequence ID" value="NZ_SNXZ01000001.1"/>
</dbReference>
<dbReference type="Proteomes" id="UP000295444">
    <property type="component" value="Unassembled WGS sequence"/>
</dbReference>
<dbReference type="EMBL" id="SNXZ01000001">
    <property type="protein sequence ID" value="TDQ04097.1"/>
    <property type="molecule type" value="Genomic_DNA"/>
</dbReference>
<proteinExistence type="predicted"/>
<evidence type="ECO:0000313" key="2">
    <source>
        <dbReference type="Proteomes" id="UP000295444"/>
    </source>
</evidence>
<sequence length="61" mass="6783">MTWQLLGMGVAGLLVTIRVLAKTVSHHLLVRAVIKKGGRTRIEIQRGSTIIYDSGRPSDRR</sequence>
<evidence type="ECO:0000313" key="1">
    <source>
        <dbReference type="EMBL" id="TDQ04097.1"/>
    </source>
</evidence>
<reference evidence="1 2" key="1">
    <citation type="submission" date="2019-03" db="EMBL/GenBank/DDBJ databases">
        <title>Genomic Encyclopedia of Type Strains, Phase IV (KMG-IV): sequencing the most valuable type-strain genomes for metagenomic binning, comparative biology and taxonomic classification.</title>
        <authorList>
            <person name="Goeker M."/>
        </authorList>
    </citation>
    <scope>NUCLEOTIDE SEQUENCE [LARGE SCALE GENOMIC DNA]</scope>
    <source>
        <strain evidence="1 2">DSM 45361</strain>
    </source>
</reference>
<organism evidence="1 2">
    <name type="scientific">Labedaea rhizosphaerae</name>
    <dbReference type="NCBI Taxonomy" id="598644"/>
    <lineage>
        <taxon>Bacteria</taxon>
        <taxon>Bacillati</taxon>
        <taxon>Actinomycetota</taxon>
        <taxon>Actinomycetes</taxon>
        <taxon>Pseudonocardiales</taxon>
        <taxon>Pseudonocardiaceae</taxon>
        <taxon>Labedaea</taxon>
    </lineage>
</organism>
<dbReference type="AlphaFoldDB" id="A0A4R6SJN1"/>
<name>A0A4R6SJN1_LABRH</name>
<keyword evidence="2" id="KW-1185">Reference proteome</keyword>
<gene>
    <name evidence="1" type="ORF">EV186_10138</name>
</gene>
<accession>A0A4R6SJN1</accession>
<comment type="caution">
    <text evidence="1">The sequence shown here is derived from an EMBL/GenBank/DDBJ whole genome shotgun (WGS) entry which is preliminary data.</text>
</comment>
<protein>
    <submittedName>
        <fullName evidence="1">Uncharacterized protein</fullName>
    </submittedName>
</protein>